<feature type="transmembrane region" description="Helical" evidence="1">
    <location>
        <begin position="123"/>
        <end position="141"/>
    </location>
</feature>
<dbReference type="AlphaFoldDB" id="A0A1G2D711"/>
<comment type="caution">
    <text evidence="2">The sequence shown here is derived from an EMBL/GenBank/DDBJ whole genome shotgun (WGS) entry which is preliminary data.</text>
</comment>
<feature type="transmembrane region" description="Helical" evidence="1">
    <location>
        <begin position="215"/>
        <end position="237"/>
    </location>
</feature>
<evidence type="ECO:0000313" key="2">
    <source>
        <dbReference type="EMBL" id="OGZ09252.1"/>
    </source>
</evidence>
<name>A0A1G2D711_9BACT</name>
<keyword evidence="1" id="KW-0812">Transmembrane</keyword>
<dbReference type="Pfam" id="PF06197">
    <property type="entry name" value="DUF998"/>
    <property type="match status" value="1"/>
</dbReference>
<dbReference type="EMBL" id="MHLN01000053">
    <property type="protein sequence ID" value="OGZ09252.1"/>
    <property type="molecule type" value="Genomic_DNA"/>
</dbReference>
<gene>
    <name evidence="2" type="ORF">A3D67_01250</name>
</gene>
<sequence length="285" mass="31257">MSPRRALLLCGVFAPPLFFLALLLFGWMTPGYDLARQFISELGAVDSPVRVLVNVFGFGLFGVFLVLFSVGVVRSSVLRTTGKLSALFFFAAVVSMILVGVFSCDANCINTTVTGDLHNKFSFYPFPILTVAFLLLLVDATRIKNLRWLVPFIPLLGIPALIFRFASLPLLREMYPGLLQRAAIGLPFFLVMLIAMGVYRTEEPGDARIPKSAKFFYTTALALIVLSVAGLMFSLFASSRAPYDGVPGICADTTECRTICQNNRGRCQSYCARNEEAPVCTVLGF</sequence>
<protein>
    <recommendedName>
        <fullName evidence="4">DUF998 domain-containing protein</fullName>
    </recommendedName>
</protein>
<accession>A0A1G2D711</accession>
<feature type="transmembrane region" description="Helical" evidence="1">
    <location>
        <begin position="178"/>
        <end position="199"/>
    </location>
</feature>
<evidence type="ECO:0008006" key="4">
    <source>
        <dbReference type="Google" id="ProtNLM"/>
    </source>
</evidence>
<keyword evidence="1" id="KW-1133">Transmembrane helix</keyword>
<feature type="transmembrane region" description="Helical" evidence="1">
    <location>
        <begin position="51"/>
        <end position="72"/>
    </location>
</feature>
<dbReference type="Proteomes" id="UP000178099">
    <property type="component" value="Unassembled WGS sequence"/>
</dbReference>
<dbReference type="InterPro" id="IPR009339">
    <property type="entry name" value="DUF998"/>
</dbReference>
<evidence type="ECO:0000256" key="1">
    <source>
        <dbReference type="SAM" id="Phobius"/>
    </source>
</evidence>
<reference evidence="2 3" key="1">
    <citation type="journal article" date="2016" name="Nat. Commun.">
        <title>Thousands of microbial genomes shed light on interconnected biogeochemical processes in an aquifer system.</title>
        <authorList>
            <person name="Anantharaman K."/>
            <person name="Brown C.T."/>
            <person name="Hug L.A."/>
            <person name="Sharon I."/>
            <person name="Castelle C.J."/>
            <person name="Probst A.J."/>
            <person name="Thomas B.C."/>
            <person name="Singh A."/>
            <person name="Wilkins M.J."/>
            <person name="Karaoz U."/>
            <person name="Brodie E.L."/>
            <person name="Williams K.H."/>
            <person name="Hubbard S.S."/>
            <person name="Banfield J.F."/>
        </authorList>
    </citation>
    <scope>NUCLEOTIDE SEQUENCE [LARGE SCALE GENOMIC DNA]</scope>
</reference>
<organism evidence="2 3">
    <name type="scientific">Candidatus Lloydbacteria bacterium RIFCSPHIGHO2_02_FULL_51_22</name>
    <dbReference type="NCBI Taxonomy" id="1798663"/>
    <lineage>
        <taxon>Bacteria</taxon>
        <taxon>Candidatus Lloydiibacteriota</taxon>
    </lineage>
</organism>
<keyword evidence="1" id="KW-0472">Membrane</keyword>
<proteinExistence type="predicted"/>
<feature type="transmembrane region" description="Helical" evidence="1">
    <location>
        <begin position="84"/>
        <end position="103"/>
    </location>
</feature>
<evidence type="ECO:0000313" key="3">
    <source>
        <dbReference type="Proteomes" id="UP000178099"/>
    </source>
</evidence>
<feature type="transmembrane region" description="Helical" evidence="1">
    <location>
        <begin position="148"/>
        <end position="166"/>
    </location>
</feature>